<dbReference type="EMBL" id="JAAALK010000082">
    <property type="protein sequence ID" value="KAG8088675.1"/>
    <property type="molecule type" value="Genomic_DNA"/>
</dbReference>
<proteinExistence type="predicted"/>
<sequence length="197" mass="22640">MDGQLLLAYGEEPSSHCNVHAESHGEGARVEGHINVHGGLHVLMQDKTTTTTMMNKLLVVSTNGYSYRVGRRVVNACQQTPCYCDNQSEQKLVHLHMDDPDKHVIHLDDPDDRERHLVTVGTIWNMHKYYPKLICGKRRQNLEDLCLSFSLFKMLQRRFEHNPMVEVSYAMARTVMLDGVLKLKNLEPEGRLQNLFL</sequence>
<accession>A0A8J6BP82</accession>
<keyword evidence="2" id="KW-1185">Reference proteome</keyword>
<evidence type="ECO:0000313" key="2">
    <source>
        <dbReference type="Proteomes" id="UP000729402"/>
    </source>
</evidence>
<gene>
    <name evidence="1" type="ORF">GUJ93_ZPchr0010g10020</name>
</gene>
<name>A0A8J6BP82_ZIZPA</name>
<comment type="caution">
    <text evidence="1">The sequence shown here is derived from an EMBL/GenBank/DDBJ whole genome shotgun (WGS) entry which is preliminary data.</text>
</comment>
<evidence type="ECO:0000313" key="1">
    <source>
        <dbReference type="EMBL" id="KAG8088675.1"/>
    </source>
</evidence>
<reference evidence="1" key="2">
    <citation type="submission" date="2021-02" db="EMBL/GenBank/DDBJ databases">
        <authorList>
            <person name="Kimball J.A."/>
            <person name="Haas M.W."/>
            <person name="Macchietto M."/>
            <person name="Kono T."/>
            <person name="Duquette J."/>
            <person name="Shao M."/>
        </authorList>
    </citation>
    <scope>NUCLEOTIDE SEQUENCE</scope>
    <source>
        <tissue evidence="1">Fresh leaf tissue</tissue>
    </source>
</reference>
<dbReference type="OrthoDB" id="675757at2759"/>
<dbReference type="AlphaFoldDB" id="A0A8J6BP82"/>
<organism evidence="1 2">
    <name type="scientific">Zizania palustris</name>
    <name type="common">Northern wild rice</name>
    <dbReference type="NCBI Taxonomy" id="103762"/>
    <lineage>
        <taxon>Eukaryota</taxon>
        <taxon>Viridiplantae</taxon>
        <taxon>Streptophyta</taxon>
        <taxon>Embryophyta</taxon>
        <taxon>Tracheophyta</taxon>
        <taxon>Spermatophyta</taxon>
        <taxon>Magnoliopsida</taxon>
        <taxon>Liliopsida</taxon>
        <taxon>Poales</taxon>
        <taxon>Poaceae</taxon>
        <taxon>BOP clade</taxon>
        <taxon>Oryzoideae</taxon>
        <taxon>Oryzeae</taxon>
        <taxon>Zizaniinae</taxon>
        <taxon>Zizania</taxon>
    </lineage>
</organism>
<reference evidence="1" key="1">
    <citation type="journal article" date="2021" name="bioRxiv">
        <title>Whole Genome Assembly and Annotation of Northern Wild Rice, Zizania palustris L., Supports a Whole Genome Duplication in the Zizania Genus.</title>
        <authorList>
            <person name="Haas M."/>
            <person name="Kono T."/>
            <person name="Macchietto M."/>
            <person name="Millas R."/>
            <person name="McGilp L."/>
            <person name="Shao M."/>
            <person name="Duquette J."/>
            <person name="Hirsch C.N."/>
            <person name="Kimball J."/>
        </authorList>
    </citation>
    <scope>NUCLEOTIDE SEQUENCE</scope>
    <source>
        <tissue evidence="1">Fresh leaf tissue</tissue>
    </source>
</reference>
<protein>
    <submittedName>
        <fullName evidence="1">Uncharacterized protein</fullName>
    </submittedName>
</protein>
<dbReference type="Proteomes" id="UP000729402">
    <property type="component" value="Unassembled WGS sequence"/>
</dbReference>